<evidence type="ECO:0000256" key="2">
    <source>
        <dbReference type="ARBA" id="ARBA00008079"/>
    </source>
</evidence>
<evidence type="ECO:0000256" key="5">
    <source>
        <dbReference type="ARBA" id="ARBA00022448"/>
    </source>
</evidence>
<keyword evidence="9" id="KW-1133">Transmembrane helix</keyword>
<keyword evidence="11" id="KW-0472">Membrane</keyword>
<evidence type="ECO:0000256" key="13">
    <source>
        <dbReference type="ARBA" id="ARBA00030071"/>
    </source>
</evidence>
<evidence type="ECO:0000256" key="15">
    <source>
        <dbReference type="ARBA" id="ARBA00031887"/>
    </source>
</evidence>
<dbReference type="GO" id="GO:0009486">
    <property type="term" value="F:cytochrome bo3 ubiquinol oxidase activity"/>
    <property type="evidence" value="ECO:0007669"/>
    <property type="project" value="InterPro"/>
</dbReference>
<evidence type="ECO:0000256" key="1">
    <source>
        <dbReference type="ARBA" id="ARBA00004651"/>
    </source>
</evidence>
<gene>
    <name evidence="17" type="ORF">A0U93_03325</name>
</gene>
<dbReference type="NCBIfam" id="TIGR02847">
    <property type="entry name" value="CyoD"/>
    <property type="match status" value="1"/>
</dbReference>
<keyword evidence="6" id="KW-1003">Cell membrane</keyword>
<evidence type="ECO:0000256" key="3">
    <source>
        <dbReference type="ARBA" id="ARBA00011700"/>
    </source>
</evidence>
<dbReference type="InterPro" id="IPR005171">
    <property type="entry name" value="Cyt_c_oxidase_su4_prok"/>
</dbReference>
<dbReference type="RefSeq" id="WP_077806098.1">
    <property type="nucleotide sequence ID" value="NZ_BJXS01000008.1"/>
</dbReference>
<keyword evidence="7" id="KW-0812">Transmembrane</keyword>
<evidence type="ECO:0000256" key="6">
    <source>
        <dbReference type="ARBA" id="ARBA00022475"/>
    </source>
</evidence>
<accession>A0A1U9KMU4</accession>
<keyword evidence="18" id="KW-1185">Reference proteome</keyword>
<dbReference type="KEGG" id="nch:A0U93_03325"/>
<comment type="function">
    <text evidence="12">Cytochrome bo(3) ubiquinol terminal oxidase is the component of the aerobic respiratory chain of E.coli that predominates when cells are grown at high aeration. Has proton pump activity across the membrane in addition to electron transfer, pumping 2 protons/electron.</text>
</comment>
<reference evidence="17 18" key="1">
    <citation type="submission" date="2016-03" db="EMBL/GenBank/DDBJ databases">
        <title>Acetic acid bacteria sequencing.</title>
        <authorList>
            <person name="Brandt J."/>
            <person name="Jakob F."/>
            <person name="Vogel R.F."/>
        </authorList>
    </citation>
    <scope>NUCLEOTIDE SEQUENCE [LARGE SCALE GENOMIC DNA]</scope>
    <source>
        <strain evidence="17 18">NBRC 101099</strain>
    </source>
</reference>
<dbReference type="EMBL" id="CP014691">
    <property type="protein sequence ID" value="AQS87124.1"/>
    <property type="molecule type" value="Genomic_DNA"/>
</dbReference>
<evidence type="ECO:0000256" key="8">
    <source>
        <dbReference type="ARBA" id="ARBA00022982"/>
    </source>
</evidence>
<dbReference type="GO" id="GO:0015078">
    <property type="term" value="F:proton transmembrane transporter activity"/>
    <property type="evidence" value="ECO:0007669"/>
    <property type="project" value="TreeGrafter"/>
</dbReference>
<dbReference type="GO" id="GO:0009319">
    <property type="term" value="C:cytochrome o ubiquinol oxidase complex"/>
    <property type="evidence" value="ECO:0007669"/>
    <property type="project" value="TreeGrafter"/>
</dbReference>
<dbReference type="InterPro" id="IPR050968">
    <property type="entry name" value="Cytochrome_c_oxidase_bac_sub4"/>
</dbReference>
<proteinExistence type="inferred from homology"/>
<dbReference type="GO" id="GO:0015990">
    <property type="term" value="P:electron transport coupled proton transport"/>
    <property type="evidence" value="ECO:0007669"/>
    <property type="project" value="InterPro"/>
</dbReference>
<evidence type="ECO:0000313" key="18">
    <source>
        <dbReference type="Proteomes" id="UP000188604"/>
    </source>
</evidence>
<protein>
    <recommendedName>
        <fullName evidence="4">Cytochrome bo(3) ubiquinol oxidase subunit 4</fullName>
    </recommendedName>
    <alternativeName>
        <fullName evidence="16">Cytochrome o ubiquinol oxidase subunit 4</fullName>
    </alternativeName>
    <alternativeName>
        <fullName evidence="13">Oxidase bo(3) subunit 4</fullName>
    </alternativeName>
    <alternativeName>
        <fullName evidence="14">Ubiquinol oxidase polypeptide IV</fullName>
    </alternativeName>
    <alternativeName>
        <fullName evidence="15">Ubiquinol oxidase subunit 4</fullName>
    </alternativeName>
</protein>
<comment type="subunit">
    <text evidence="3">Heterooctamer of two A chains, two B chains, two C chains and two D chains.</text>
</comment>
<evidence type="ECO:0000256" key="11">
    <source>
        <dbReference type="ARBA" id="ARBA00023136"/>
    </source>
</evidence>
<evidence type="ECO:0000313" key="17">
    <source>
        <dbReference type="EMBL" id="AQS87124.1"/>
    </source>
</evidence>
<evidence type="ECO:0000256" key="16">
    <source>
        <dbReference type="ARBA" id="ARBA00032185"/>
    </source>
</evidence>
<comment type="subcellular location">
    <subcellularLocation>
        <location evidence="1">Cell membrane</location>
        <topology evidence="1">Multi-pass membrane protein</topology>
    </subcellularLocation>
</comment>
<evidence type="ECO:0000256" key="9">
    <source>
        <dbReference type="ARBA" id="ARBA00022989"/>
    </source>
</evidence>
<evidence type="ECO:0000256" key="7">
    <source>
        <dbReference type="ARBA" id="ARBA00022692"/>
    </source>
</evidence>
<dbReference type="InterPro" id="IPR014210">
    <property type="entry name" value="Cyt_o_ubiqinol_oxidase_su4"/>
</dbReference>
<dbReference type="PANTHER" id="PTHR36835:SF1">
    <property type="entry name" value="CYTOCHROME BO(3) UBIQUINOL OXIDASE SUBUNIT 4"/>
    <property type="match status" value="1"/>
</dbReference>
<evidence type="ECO:0000256" key="14">
    <source>
        <dbReference type="ARBA" id="ARBA00030211"/>
    </source>
</evidence>
<dbReference type="GO" id="GO:0019646">
    <property type="term" value="P:aerobic electron transport chain"/>
    <property type="evidence" value="ECO:0007669"/>
    <property type="project" value="TreeGrafter"/>
</dbReference>
<dbReference type="Proteomes" id="UP000188604">
    <property type="component" value="Chromosome"/>
</dbReference>
<evidence type="ECO:0000256" key="4">
    <source>
        <dbReference type="ARBA" id="ARBA00014689"/>
    </source>
</evidence>
<dbReference type="GO" id="GO:0005886">
    <property type="term" value="C:plasma membrane"/>
    <property type="evidence" value="ECO:0007669"/>
    <property type="project" value="UniProtKB-SubCell"/>
</dbReference>
<keyword evidence="8" id="KW-0249">Electron transport</keyword>
<dbReference type="STRING" id="320497.A0U93_03325"/>
<name>A0A1U9KMU4_9PROT</name>
<dbReference type="Pfam" id="PF03626">
    <property type="entry name" value="COX4_pro"/>
    <property type="match status" value="1"/>
</dbReference>
<keyword evidence="10" id="KW-0560">Oxidoreductase</keyword>
<dbReference type="AlphaFoldDB" id="A0A1U9KMU4"/>
<evidence type="ECO:0000256" key="12">
    <source>
        <dbReference type="ARBA" id="ARBA00025694"/>
    </source>
</evidence>
<keyword evidence="5" id="KW-0813">Transport</keyword>
<sequence>MSQAPTTVMTNGESGESHGSYASYLIGFVISVVLTAAAFAAVMMHVISPGATVGVIAFLAVVQIVVHMVFFLHMNGSSEQSWNLMAFCFAVACVLIIVGGTLFILHDTSINMMSR</sequence>
<organism evidence="17 18">
    <name type="scientific">Neoasaia chiangmaiensis</name>
    <dbReference type="NCBI Taxonomy" id="320497"/>
    <lineage>
        <taxon>Bacteria</taxon>
        <taxon>Pseudomonadati</taxon>
        <taxon>Pseudomonadota</taxon>
        <taxon>Alphaproteobacteria</taxon>
        <taxon>Acetobacterales</taxon>
        <taxon>Acetobacteraceae</taxon>
        <taxon>Neoasaia</taxon>
    </lineage>
</organism>
<dbReference type="PANTHER" id="PTHR36835">
    <property type="entry name" value="CYTOCHROME BO(3) UBIQUINOL OXIDASE SUBUNIT 4"/>
    <property type="match status" value="1"/>
</dbReference>
<comment type="similarity">
    <text evidence="2">Belongs to the cytochrome c oxidase bacterial subunit 4 family.</text>
</comment>
<evidence type="ECO:0000256" key="10">
    <source>
        <dbReference type="ARBA" id="ARBA00023002"/>
    </source>
</evidence>